<dbReference type="Gene3D" id="2.60.120.590">
    <property type="entry name" value="Alpha-ketoglutarate-dependent dioxygenase AlkB-like"/>
    <property type="match status" value="1"/>
</dbReference>
<dbReference type="AlphaFoldDB" id="A0AAD4QDF6"/>
<evidence type="ECO:0000313" key="10">
    <source>
        <dbReference type="Proteomes" id="UP001201163"/>
    </source>
</evidence>
<dbReference type="GO" id="GO:0046872">
    <property type="term" value="F:metal ion binding"/>
    <property type="evidence" value="ECO:0007669"/>
    <property type="project" value="UniProtKB-KW"/>
</dbReference>
<reference evidence="9" key="1">
    <citation type="submission" date="2022-01" db="EMBL/GenBank/DDBJ databases">
        <title>Comparative genomics reveals a dynamic genome evolution in the ectomycorrhizal milk-cap (Lactarius) mushrooms.</title>
        <authorList>
            <consortium name="DOE Joint Genome Institute"/>
            <person name="Lebreton A."/>
            <person name="Tang N."/>
            <person name="Kuo A."/>
            <person name="LaButti K."/>
            <person name="Drula E."/>
            <person name="Barry K."/>
            <person name="Clum A."/>
            <person name="Lipzen A."/>
            <person name="Mousain D."/>
            <person name="Ng V."/>
            <person name="Wang R."/>
            <person name="Wang X."/>
            <person name="Dai Y."/>
            <person name="Henrissat B."/>
            <person name="Grigoriev I.V."/>
            <person name="Guerin-Laguette A."/>
            <person name="Yu F."/>
            <person name="Martin F.M."/>
        </authorList>
    </citation>
    <scope>NUCLEOTIDE SEQUENCE</scope>
    <source>
        <strain evidence="9">QP</strain>
    </source>
</reference>
<evidence type="ECO:0000256" key="3">
    <source>
        <dbReference type="ARBA" id="ARBA00022723"/>
    </source>
</evidence>
<sequence>MPLRFAEYHVPGSENTYYIPNFVTEDEEVFLLRKIQETPQLKWKQLSNRRLQIWGGDLTVKNVMIVQPLPPFICDYPDLISRIVSTGAFDDSPHQRPNHVILNEYHPGQGIMPHQDGPAYHPVVATLSLGSHTLMHYYDLPAREPVLSLLLEPRSLVITAQEQYIAHAHGIDSVTGDRVGEFVWANAEMVGRGLGGRGQDSVGPSLPTEGEVLLRGTRYSLTFRDVARVMNVGGRLGTAPTR</sequence>
<dbReference type="GO" id="GO:0005634">
    <property type="term" value="C:nucleus"/>
    <property type="evidence" value="ECO:0007669"/>
    <property type="project" value="UniProtKB-SubCell"/>
</dbReference>
<keyword evidence="6" id="KW-0408">Iron</keyword>
<evidence type="ECO:0000313" key="9">
    <source>
        <dbReference type="EMBL" id="KAH9001750.1"/>
    </source>
</evidence>
<dbReference type="EMBL" id="JAKELL010000001">
    <property type="protein sequence ID" value="KAH9001750.1"/>
    <property type="molecule type" value="Genomic_DNA"/>
</dbReference>
<protein>
    <recommendedName>
        <fullName evidence="8">Fe2OG dioxygenase domain-containing protein</fullName>
    </recommendedName>
</protein>
<keyword evidence="4" id="KW-0223">Dioxygenase</keyword>
<dbReference type="InterPro" id="IPR005123">
    <property type="entry name" value="Oxoglu/Fe-dep_dioxygenase_dom"/>
</dbReference>
<evidence type="ECO:0000259" key="8">
    <source>
        <dbReference type="PROSITE" id="PS51471"/>
    </source>
</evidence>
<dbReference type="PANTHER" id="PTHR46030:SF1">
    <property type="entry name" value="ALPHA-KETOGLUTARATE-DEPENDENT DIOXYGENASE ALKB HOMOLOG 6"/>
    <property type="match status" value="1"/>
</dbReference>
<dbReference type="InterPro" id="IPR032862">
    <property type="entry name" value="ALKBH6"/>
</dbReference>
<dbReference type="InterPro" id="IPR037151">
    <property type="entry name" value="AlkB-like_sf"/>
</dbReference>
<dbReference type="GO" id="GO:0051213">
    <property type="term" value="F:dioxygenase activity"/>
    <property type="evidence" value="ECO:0007669"/>
    <property type="project" value="UniProtKB-KW"/>
</dbReference>
<comment type="similarity">
    <text evidence="2">Belongs to the alkB family.</text>
</comment>
<keyword evidence="3" id="KW-0479">Metal-binding</keyword>
<feature type="domain" description="Fe2OG dioxygenase" evidence="8">
    <location>
        <begin position="96"/>
        <end position="227"/>
    </location>
</feature>
<organism evidence="9 10">
    <name type="scientific">Lactarius akahatsu</name>
    <dbReference type="NCBI Taxonomy" id="416441"/>
    <lineage>
        <taxon>Eukaryota</taxon>
        <taxon>Fungi</taxon>
        <taxon>Dikarya</taxon>
        <taxon>Basidiomycota</taxon>
        <taxon>Agaricomycotina</taxon>
        <taxon>Agaricomycetes</taxon>
        <taxon>Russulales</taxon>
        <taxon>Russulaceae</taxon>
        <taxon>Lactarius</taxon>
    </lineage>
</organism>
<dbReference type="InterPro" id="IPR027450">
    <property type="entry name" value="AlkB-like"/>
</dbReference>
<evidence type="ECO:0000256" key="4">
    <source>
        <dbReference type="ARBA" id="ARBA00022964"/>
    </source>
</evidence>
<dbReference type="SUPFAM" id="SSF51197">
    <property type="entry name" value="Clavaminate synthase-like"/>
    <property type="match status" value="1"/>
</dbReference>
<accession>A0AAD4QDF6</accession>
<evidence type="ECO:0000256" key="5">
    <source>
        <dbReference type="ARBA" id="ARBA00023002"/>
    </source>
</evidence>
<evidence type="ECO:0000256" key="6">
    <source>
        <dbReference type="ARBA" id="ARBA00023004"/>
    </source>
</evidence>
<keyword evidence="5" id="KW-0560">Oxidoreductase</keyword>
<evidence type="ECO:0000256" key="1">
    <source>
        <dbReference type="ARBA" id="ARBA00004123"/>
    </source>
</evidence>
<keyword evidence="10" id="KW-1185">Reference proteome</keyword>
<gene>
    <name evidence="9" type="ORF">EDB92DRAFT_1789187</name>
</gene>
<comment type="subcellular location">
    <subcellularLocation>
        <location evidence="1">Nucleus</location>
    </subcellularLocation>
</comment>
<dbReference type="PROSITE" id="PS51471">
    <property type="entry name" value="FE2OG_OXY"/>
    <property type="match status" value="1"/>
</dbReference>
<dbReference type="Proteomes" id="UP001201163">
    <property type="component" value="Unassembled WGS sequence"/>
</dbReference>
<comment type="caution">
    <text evidence="9">The sequence shown here is derived from an EMBL/GenBank/DDBJ whole genome shotgun (WGS) entry which is preliminary data.</text>
</comment>
<proteinExistence type="inferred from homology"/>
<dbReference type="Pfam" id="PF13532">
    <property type="entry name" value="2OG-FeII_Oxy_2"/>
    <property type="match status" value="1"/>
</dbReference>
<evidence type="ECO:0000256" key="2">
    <source>
        <dbReference type="ARBA" id="ARBA00007879"/>
    </source>
</evidence>
<name>A0AAD4QDF6_9AGAM</name>
<dbReference type="PANTHER" id="PTHR46030">
    <property type="entry name" value="ALPHA-KETOGLUTARATE-DEPENDENT DIOXYGENASE ALKB HOMOLOG 6"/>
    <property type="match status" value="1"/>
</dbReference>
<keyword evidence="7" id="KW-0539">Nucleus</keyword>
<evidence type="ECO:0000256" key="7">
    <source>
        <dbReference type="ARBA" id="ARBA00023242"/>
    </source>
</evidence>